<dbReference type="Pfam" id="PF09673">
    <property type="entry name" value="TrbC_Ftype"/>
    <property type="match status" value="1"/>
</dbReference>
<evidence type="ECO:0000256" key="1">
    <source>
        <dbReference type="SAM" id="SignalP"/>
    </source>
</evidence>
<accession>A0A935UHF9</accession>
<feature type="chain" id="PRO_5037530769" evidence="1">
    <location>
        <begin position="25"/>
        <end position="233"/>
    </location>
</feature>
<dbReference type="EMBL" id="JADJMH010000011">
    <property type="protein sequence ID" value="MBK7675443.1"/>
    <property type="molecule type" value="Genomic_DNA"/>
</dbReference>
<name>A0A935UHF9_9PROT</name>
<protein>
    <submittedName>
        <fullName evidence="2">Type-F conjugative transfer system pilin assembly protein TrbC</fullName>
    </submittedName>
</protein>
<sequence length="233" mass="24860">MNQYRCGVLIAASIACSVSSIAWAQAVLPSDGDMRVARQRMEEALKGMGPARVANPLSVPKTDALPKPVAKSPDISQIAESYRHASPPRSEMPSDIPELMVFVSFSMPKEALERIVAQSEKSGAVLVLRGLKGNSLSRMGEELAALVGKRNVTAIIHPPAFKQFKVAQVPALVIARSGQATKIGEDGCAAPASYIKVDGDVGQDYALDLIERQAPNWAEAARRYAARLAGARP</sequence>
<proteinExistence type="predicted"/>
<dbReference type="Proteomes" id="UP000697998">
    <property type="component" value="Unassembled WGS sequence"/>
</dbReference>
<feature type="signal peptide" evidence="1">
    <location>
        <begin position="1"/>
        <end position="24"/>
    </location>
</feature>
<organism evidence="2 3">
    <name type="scientific">Candidatus Accumulibacter proximus</name>
    <dbReference type="NCBI Taxonomy" id="2954385"/>
    <lineage>
        <taxon>Bacteria</taxon>
        <taxon>Pseudomonadati</taxon>
        <taxon>Pseudomonadota</taxon>
        <taxon>Betaproteobacteria</taxon>
        <taxon>Candidatus Accumulibacter</taxon>
    </lineage>
</organism>
<evidence type="ECO:0000313" key="3">
    <source>
        <dbReference type="Proteomes" id="UP000697998"/>
    </source>
</evidence>
<dbReference type="InterPro" id="IPR014113">
    <property type="entry name" value="T4SS_TrbC_subgr"/>
</dbReference>
<reference evidence="2 3" key="1">
    <citation type="submission" date="2020-10" db="EMBL/GenBank/DDBJ databases">
        <title>Connecting structure to function with the recovery of over 1000 high-quality activated sludge metagenome-assembled genomes encoding full-length rRNA genes using long-read sequencing.</title>
        <authorList>
            <person name="Singleton C.M."/>
            <person name="Petriglieri F."/>
            <person name="Kristensen J.M."/>
            <person name="Kirkegaard R.H."/>
            <person name="Michaelsen T.Y."/>
            <person name="Andersen M.H."/>
            <person name="Karst S.M."/>
            <person name="Dueholm M.S."/>
            <person name="Nielsen P.H."/>
            <person name="Albertsen M."/>
        </authorList>
    </citation>
    <scope>NUCLEOTIDE SEQUENCE [LARGE SCALE GENOMIC DNA]</scope>
    <source>
        <strain evidence="2">EsbW_18-Q3-R4-48_BATAC.285</strain>
    </source>
</reference>
<comment type="caution">
    <text evidence="2">The sequence shown here is derived from an EMBL/GenBank/DDBJ whole genome shotgun (WGS) entry which is preliminary data.</text>
</comment>
<keyword evidence="1" id="KW-0732">Signal</keyword>
<dbReference type="PROSITE" id="PS51257">
    <property type="entry name" value="PROKAR_LIPOPROTEIN"/>
    <property type="match status" value="1"/>
</dbReference>
<evidence type="ECO:0000313" key="2">
    <source>
        <dbReference type="EMBL" id="MBK7675443.1"/>
    </source>
</evidence>
<dbReference type="InterPro" id="IPR019106">
    <property type="entry name" value="T4SS_TrbC"/>
</dbReference>
<dbReference type="NCBIfam" id="TIGR02742">
    <property type="entry name" value="TrbC_Ftype"/>
    <property type="match status" value="1"/>
</dbReference>
<dbReference type="AlphaFoldDB" id="A0A935UHF9"/>
<gene>
    <name evidence="2" type="primary">trbC</name>
    <name evidence="2" type="ORF">IPJ27_12190</name>
</gene>